<evidence type="ECO:0000313" key="4">
    <source>
        <dbReference type="Proteomes" id="UP000274762"/>
    </source>
</evidence>
<feature type="compositionally biased region" description="Basic and acidic residues" evidence="1">
    <location>
        <begin position="612"/>
        <end position="621"/>
    </location>
</feature>
<sequence>MGFGWAQVRGISYSTMGRPVRATVHHSDGSVSRVWVDLPQRKRIENLSGQPTYIENADAEYRWHDDEGVMIRAMKSPSRLVVTMGGVGPENLLTAYRYWPQSSENLLGTPSEPREVQVRGRQGWQVEFASTRRGIQATTYVIDAELGVALAWSQGEEWMELSDPVLDEDFDDDLFVWDGEVRDQEEQISIQQREHEDKQHRLAVMPRSDPTWLPSKVTTTVDDGDPKTGAMDLTATLQHSQVMVRRWLTELDEPAPIWQSEFYSHTHRGQQGPWTIEIRSQHQLAEGDGQRILDSIPPVPPPAQSPAEIRADLERERLAAQEAEETAALGTGRLLSSYLGGHASLLIRTDFTDNGLWRETALAAMAPQPSDFDDDTEFQAGLTCIDHPENDGLTVPMLLELIGSGPPHYVFLADNETIVNPEHPIVAVDTSPAEWSEDTDLLRGQTIRIIPEQMWSIENNLSISNMGFDDFVRGTQPDGVYRGFPKPKPPAHILSTAELIDAVAQNTSTETLARLHHTVQELNDSSVWHISRVPDFTQHHTNVSEHDYRGANLVGRDEYLSAIAAAGSGLHLMVSIPRGYWYIVFEENTFRPIAAMMVQSPAPPPQQLAARATEHPPLRSD</sequence>
<evidence type="ECO:0000313" key="3">
    <source>
        <dbReference type="EMBL" id="RKR93267.1"/>
    </source>
</evidence>
<dbReference type="OrthoDB" id="7854965at2"/>
<feature type="region of interest" description="Disordered" evidence="1">
    <location>
        <begin position="601"/>
        <end position="621"/>
    </location>
</feature>
<dbReference type="Proteomes" id="UP000274762">
    <property type="component" value="Unassembled WGS sequence"/>
</dbReference>
<proteinExistence type="predicted"/>
<protein>
    <recommendedName>
        <fullName evidence="2">DUF6924 domain-containing protein</fullName>
    </recommendedName>
</protein>
<dbReference type="AlphaFoldDB" id="A0A495JWD0"/>
<dbReference type="InterPro" id="IPR053832">
    <property type="entry name" value="DUF6924"/>
</dbReference>
<name>A0A495JWD0_WILMA</name>
<gene>
    <name evidence="3" type="ORF">DFJ75_0048</name>
</gene>
<dbReference type="RefSeq" id="WP_147431353.1">
    <property type="nucleotide sequence ID" value="NZ_CBCRXS010000001.1"/>
</dbReference>
<evidence type="ECO:0000259" key="2">
    <source>
        <dbReference type="Pfam" id="PF21962"/>
    </source>
</evidence>
<dbReference type="Pfam" id="PF21962">
    <property type="entry name" value="DUF6924"/>
    <property type="match status" value="1"/>
</dbReference>
<comment type="caution">
    <text evidence="3">The sequence shown here is derived from an EMBL/GenBank/DDBJ whole genome shotgun (WGS) entry which is preliminary data.</text>
</comment>
<feature type="domain" description="DUF6924" evidence="2">
    <location>
        <begin position="344"/>
        <end position="484"/>
    </location>
</feature>
<accession>A0A495JWD0</accession>
<evidence type="ECO:0000256" key="1">
    <source>
        <dbReference type="SAM" id="MobiDB-lite"/>
    </source>
</evidence>
<reference evidence="3 4" key="1">
    <citation type="submission" date="2018-10" db="EMBL/GenBank/DDBJ databases">
        <title>Sequencing the genomes of 1000 actinobacteria strains.</title>
        <authorList>
            <person name="Klenk H.-P."/>
        </authorList>
    </citation>
    <scope>NUCLEOTIDE SEQUENCE [LARGE SCALE GENOMIC DNA]</scope>
    <source>
        <strain evidence="3 4">DSM 44343</strain>
    </source>
</reference>
<organism evidence="3 4">
    <name type="scientific">Williamsia marianensis</name>
    <dbReference type="NCBI Taxonomy" id="85044"/>
    <lineage>
        <taxon>Bacteria</taxon>
        <taxon>Bacillati</taxon>
        <taxon>Actinomycetota</taxon>
        <taxon>Actinomycetes</taxon>
        <taxon>Mycobacteriales</taxon>
        <taxon>Nocardiaceae</taxon>
        <taxon>Williamsia</taxon>
    </lineage>
</organism>
<dbReference type="EMBL" id="RBKV01000001">
    <property type="protein sequence ID" value="RKR93267.1"/>
    <property type="molecule type" value="Genomic_DNA"/>
</dbReference>